<evidence type="ECO:0000313" key="4">
    <source>
        <dbReference type="Proteomes" id="UP000006036"/>
    </source>
</evidence>
<evidence type="ECO:0000313" key="2">
    <source>
        <dbReference type="EMBL" id="EFR45718.1"/>
    </source>
</evidence>
<reference evidence="1" key="3">
    <citation type="submission" date="2012-07" db="EMBL/GenBank/DDBJ databases">
        <authorList>
            <person name="Akiyama T."/>
            <person name="Takeshita N."/>
            <person name="Ohmagari N."/>
            <person name="Kirikae T."/>
        </authorList>
    </citation>
    <scope>NUCLEOTIDE SEQUENCE</scope>
    <source>
        <strain evidence="1">ATCC BAA-847</strain>
    </source>
</reference>
<dbReference type="AlphaFoldDB" id="A0AAI8QGW2"/>
<dbReference type="EMBL" id="DS990391">
    <property type="protein sequence ID" value="EFR45718.1"/>
    <property type="molecule type" value="Genomic_DNA"/>
</dbReference>
<accession>A0AAI8QGW2</accession>
<reference evidence="2" key="1">
    <citation type="submission" date="2008-08" db="EMBL/GenBank/DDBJ databases">
        <title>Annotation of Helicobacter cinaedi strain CCUG 18818.</title>
        <authorList>
            <consortium name="The Broad Institute Genome Sequencing Platform"/>
            <person name="Fox J.G."/>
            <person name="Shen Z."/>
            <person name="Charoenlap N."/>
            <person name="Schauer D.B."/>
            <person name="Ward D."/>
            <person name="Mehta T."/>
            <person name="Young S."/>
            <person name="Jaffe D."/>
            <person name="Gnerre S."/>
            <person name="Berlin A."/>
            <person name="Heiman D."/>
            <person name="Hepburn T."/>
            <person name="Shea T."/>
            <person name="Sykes S."/>
            <person name="Alvarado L."/>
            <person name="Kodira C."/>
            <person name="Borodovsky M."/>
            <person name="Lander E."/>
            <person name="Galagan J."/>
            <person name="Nusbaum C."/>
            <person name="Birren B."/>
        </authorList>
    </citation>
    <scope>NUCLEOTIDE SEQUENCE</scope>
    <source>
        <strain evidence="2">CCUG 18818</strain>
    </source>
</reference>
<dbReference type="RefSeq" id="WP_002955541.1">
    <property type="nucleotide sequence ID" value="NC_020555.1"/>
</dbReference>
<proteinExistence type="predicted"/>
<dbReference type="KEGG" id="hcb:HCBAA847_1866"/>
<dbReference type="EMBL" id="AP012492">
    <property type="protein sequence ID" value="BAM33086.1"/>
    <property type="molecule type" value="Genomic_DNA"/>
</dbReference>
<dbReference type="Proteomes" id="UP000006036">
    <property type="component" value="Chromosome 1"/>
</dbReference>
<protein>
    <submittedName>
        <fullName evidence="1">Uncharacterized protein</fullName>
    </submittedName>
</protein>
<keyword evidence="3" id="KW-1185">Reference proteome</keyword>
<reference evidence="1 4" key="2">
    <citation type="journal article" date="2012" name="J. Bacteriol.">
        <title>Complete Genome Sequence of Helicobacter cinaedi Type Strain ATCC BAA-847.</title>
        <authorList>
            <person name="Miyoshi-Akiyama T."/>
            <person name="Takeshita N."/>
            <person name="Ohmagari N."/>
            <person name="Kirikae T."/>
        </authorList>
    </citation>
    <scope>NUCLEOTIDE SEQUENCE [LARGE SCALE GENOMIC DNA]</scope>
    <source>
        <strain evidence="1 4">ATCC BAA-847</strain>
    </source>
</reference>
<evidence type="ECO:0000313" key="3">
    <source>
        <dbReference type="Proteomes" id="UP000005755"/>
    </source>
</evidence>
<name>A0AAI8QGW2_9HELI</name>
<organism evidence="1 4">
    <name type="scientific">Helicobacter cinaedi CCUG 18818 = ATCC BAA-847</name>
    <dbReference type="NCBI Taxonomy" id="537971"/>
    <lineage>
        <taxon>Bacteria</taxon>
        <taxon>Pseudomonadati</taxon>
        <taxon>Campylobacterota</taxon>
        <taxon>Epsilonproteobacteria</taxon>
        <taxon>Campylobacterales</taxon>
        <taxon>Helicobacteraceae</taxon>
        <taxon>Helicobacter</taxon>
    </lineage>
</organism>
<gene>
    <name evidence="1" type="ORF">HCBAA847_1866</name>
    <name evidence="2" type="ORF">HCCG_00264</name>
</gene>
<sequence>MAIFNFDKLEQSNQNQRKNLGESEFKSQSIDFLRKNPTNIQWEQIDSLNLPKEQQYDYIKQNLKVEFDLDNATNKGLYGHRAEWDLNKKESEFKDKYTNKGFLNDVSKNIQGVISTFGYESDEIKELIKDTKELALYAKRTGKDVENIPHFKEIQEYLNLGQSAQKNFFEAADDLVSDLTRPSKEAAKELGLKNNLHLSQAEKGLQDEIEAFKLYETIKQAQNKKRSDFK</sequence>
<reference evidence="3" key="4">
    <citation type="journal article" date="2014" name="Genome Announc.">
        <title>Draft genome sequences of six enterohepatic helicobacter species isolated from humans and one from rhesus macaques.</title>
        <authorList>
            <person name="Shen Z."/>
            <person name="Sheh A."/>
            <person name="Young S.K."/>
            <person name="Abouelliel A."/>
            <person name="Ward D.V."/>
            <person name="Earl A.M."/>
            <person name="Fox J.G."/>
        </authorList>
    </citation>
    <scope>NUCLEOTIDE SEQUENCE [LARGE SCALE GENOMIC DNA]</scope>
    <source>
        <strain evidence="3">CCUG 18818</strain>
    </source>
</reference>
<evidence type="ECO:0000313" key="1">
    <source>
        <dbReference type="EMBL" id="BAM33086.1"/>
    </source>
</evidence>
<dbReference type="Proteomes" id="UP000005755">
    <property type="component" value="Unassembled WGS sequence"/>
</dbReference>